<protein>
    <submittedName>
        <fullName evidence="2">DUF3311 domain-containing protein</fullName>
    </submittedName>
</protein>
<dbReference type="RefSeq" id="WP_268044642.1">
    <property type="nucleotide sequence ID" value="NZ_CP104064.1"/>
</dbReference>
<feature type="transmembrane region" description="Helical" evidence="1">
    <location>
        <begin position="44"/>
        <end position="67"/>
    </location>
</feature>
<keyword evidence="3" id="KW-1185">Reference proteome</keyword>
<dbReference type="Pfam" id="PF11755">
    <property type="entry name" value="DUF3311"/>
    <property type="match status" value="1"/>
</dbReference>
<organism evidence="2 3">
    <name type="scientific">Alicyclobacillus dauci</name>
    <dbReference type="NCBI Taxonomy" id="1475485"/>
    <lineage>
        <taxon>Bacteria</taxon>
        <taxon>Bacillati</taxon>
        <taxon>Bacillota</taxon>
        <taxon>Bacilli</taxon>
        <taxon>Bacillales</taxon>
        <taxon>Alicyclobacillaceae</taxon>
        <taxon>Alicyclobacillus</taxon>
    </lineage>
</organism>
<name>A0ABY6Z3E7_9BACL</name>
<dbReference type="EMBL" id="CP104064">
    <property type="protein sequence ID" value="WAH37192.1"/>
    <property type="molecule type" value="Genomic_DNA"/>
</dbReference>
<evidence type="ECO:0000313" key="2">
    <source>
        <dbReference type="EMBL" id="WAH37192.1"/>
    </source>
</evidence>
<evidence type="ECO:0000313" key="3">
    <source>
        <dbReference type="Proteomes" id="UP001164803"/>
    </source>
</evidence>
<reference evidence="2" key="1">
    <citation type="submission" date="2022-08" db="EMBL/GenBank/DDBJ databases">
        <title>Alicyclobacillus dauci DSM2870, complete genome.</title>
        <authorList>
            <person name="Wang Q."/>
            <person name="Cai R."/>
            <person name="Wang Z."/>
        </authorList>
    </citation>
    <scope>NUCLEOTIDE SEQUENCE</scope>
    <source>
        <strain evidence="2">DSM 28700</strain>
    </source>
</reference>
<sequence>MDNTQPKKKKGSPWWYLLVLVPLIGTLFPSFYSSVSPELWGIPFFYWYQMLWVIISALVTSVMYLALKDS</sequence>
<proteinExistence type="predicted"/>
<keyword evidence="1" id="KW-0472">Membrane</keyword>
<gene>
    <name evidence="2" type="ORF">NZD86_01175</name>
</gene>
<keyword evidence="1" id="KW-1133">Transmembrane helix</keyword>
<dbReference type="Proteomes" id="UP001164803">
    <property type="component" value="Chromosome"/>
</dbReference>
<keyword evidence="1" id="KW-0812">Transmembrane</keyword>
<dbReference type="InterPro" id="IPR021741">
    <property type="entry name" value="DUF3311"/>
</dbReference>
<evidence type="ECO:0000256" key="1">
    <source>
        <dbReference type="SAM" id="Phobius"/>
    </source>
</evidence>
<feature type="transmembrane region" description="Helical" evidence="1">
    <location>
        <begin position="12"/>
        <end position="32"/>
    </location>
</feature>
<accession>A0ABY6Z3E7</accession>